<comment type="caution">
    <text evidence="3">The sequence shown here is derived from an EMBL/GenBank/DDBJ whole genome shotgun (WGS) entry which is preliminary data.</text>
</comment>
<dbReference type="PANTHER" id="PTHR43833:SF7">
    <property type="entry name" value="KTR SYSTEM POTASSIUM UPTAKE PROTEIN C"/>
    <property type="match status" value="1"/>
</dbReference>
<dbReference type="Pfam" id="PF02254">
    <property type="entry name" value="TrkA_N"/>
    <property type="match status" value="1"/>
</dbReference>
<accession>A0ABP8JAB6</accession>
<name>A0ABP8JAB6_9MICO</name>
<feature type="domain" description="RCK N-terminal" evidence="1">
    <location>
        <begin position="24"/>
        <end position="140"/>
    </location>
</feature>
<reference evidence="4" key="1">
    <citation type="journal article" date="2019" name="Int. J. Syst. Evol. Microbiol.">
        <title>The Global Catalogue of Microorganisms (GCM) 10K type strain sequencing project: providing services to taxonomists for standard genome sequencing and annotation.</title>
        <authorList>
            <consortium name="The Broad Institute Genomics Platform"/>
            <consortium name="The Broad Institute Genome Sequencing Center for Infectious Disease"/>
            <person name="Wu L."/>
            <person name="Ma J."/>
        </authorList>
    </citation>
    <scope>NUCLEOTIDE SEQUENCE [LARGE SCALE GENOMIC DNA]</scope>
    <source>
        <strain evidence="4">JCM 17808</strain>
    </source>
</reference>
<dbReference type="SUPFAM" id="SSF51735">
    <property type="entry name" value="NAD(P)-binding Rossmann-fold domains"/>
    <property type="match status" value="1"/>
</dbReference>
<dbReference type="InterPro" id="IPR036291">
    <property type="entry name" value="NAD(P)-bd_dom_sf"/>
</dbReference>
<dbReference type="InterPro" id="IPR003148">
    <property type="entry name" value="RCK_N"/>
</dbReference>
<dbReference type="SUPFAM" id="SSF116726">
    <property type="entry name" value="TrkA C-terminal domain-like"/>
    <property type="match status" value="1"/>
</dbReference>
<sequence length="239" mass="25349">MNTSRWLAKPAAFLTGDPGRLAGAGAIAVIGLGRFGAAVATELTALGAEVIGIDIRRDVVDDLRDRLAFVATADSTDEQALRQLGIAEVPAVVVGIGSDIEASILTTSRLLKLGVPAIWAKAIGEPHAEILGQLGVEHVIRPENDMGRRLAHLISSRLHDFAAIDEDFAVVRISPPGSIVDRPLGPQHLERHHGVAVVGVKRGGGWHFVEPETVVYPEDEILVAGHPRALESFSTLTSD</sequence>
<organism evidence="3 4">
    <name type="scientific">Brevibacterium pityocampae</name>
    <dbReference type="NCBI Taxonomy" id="506594"/>
    <lineage>
        <taxon>Bacteria</taxon>
        <taxon>Bacillati</taxon>
        <taxon>Actinomycetota</taxon>
        <taxon>Actinomycetes</taxon>
        <taxon>Micrococcales</taxon>
        <taxon>Brevibacteriaceae</taxon>
        <taxon>Brevibacterium</taxon>
    </lineage>
</organism>
<evidence type="ECO:0000313" key="3">
    <source>
        <dbReference type="EMBL" id="GAA4387610.1"/>
    </source>
</evidence>
<dbReference type="Proteomes" id="UP001500642">
    <property type="component" value="Unassembled WGS sequence"/>
</dbReference>
<evidence type="ECO:0000259" key="1">
    <source>
        <dbReference type="PROSITE" id="PS51201"/>
    </source>
</evidence>
<proteinExistence type="predicted"/>
<dbReference type="RefSeq" id="WP_137318358.1">
    <property type="nucleotide sequence ID" value="NZ_BAABGL010000004.1"/>
</dbReference>
<protein>
    <submittedName>
        <fullName evidence="3">TrkA family potassium uptake protein</fullName>
    </submittedName>
</protein>
<dbReference type="Gene3D" id="3.40.50.720">
    <property type="entry name" value="NAD(P)-binding Rossmann-like Domain"/>
    <property type="match status" value="1"/>
</dbReference>
<dbReference type="InterPro" id="IPR006037">
    <property type="entry name" value="RCK_C"/>
</dbReference>
<dbReference type="Pfam" id="PF02080">
    <property type="entry name" value="TrkA_C"/>
    <property type="match status" value="1"/>
</dbReference>
<dbReference type="PANTHER" id="PTHR43833">
    <property type="entry name" value="POTASSIUM CHANNEL PROTEIN 2-RELATED-RELATED"/>
    <property type="match status" value="1"/>
</dbReference>
<gene>
    <name evidence="3" type="ORF">GCM10023167_11710</name>
</gene>
<dbReference type="PROSITE" id="PS51202">
    <property type="entry name" value="RCK_C"/>
    <property type="match status" value="1"/>
</dbReference>
<feature type="domain" description="RCK C-terminal" evidence="2">
    <location>
        <begin position="156"/>
        <end position="239"/>
    </location>
</feature>
<dbReference type="EMBL" id="BAABGL010000004">
    <property type="protein sequence ID" value="GAA4387610.1"/>
    <property type="molecule type" value="Genomic_DNA"/>
</dbReference>
<dbReference type="Gene3D" id="3.30.70.1450">
    <property type="entry name" value="Regulator of K+ conductance, C-terminal domain"/>
    <property type="match status" value="1"/>
</dbReference>
<evidence type="ECO:0000259" key="2">
    <source>
        <dbReference type="PROSITE" id="PS51202"/>
    </source>
</evidence>
<dbReference type="InterPro" id="IPR036721">
    <property type="entry name" value="RCK_C_sf"/>
</dbReference>
<evidence type="ECO:0000313" key="4">
    <source>
        <dbReference type="Proteomes" id="UP001500642"/>
    </source>
</evidence>
<keyword evidence="4" id="KW-1185">Reference proteome</keyword>
<dbReference type="InterPro" id="IPR050721">
    <property type="entry name" value="Trk_Ktr_HKT_K-transport"/>
</dbReference>
<dbReference type="PROSITE" id="PS51201">
    <property type="entry name" value="RCK_N"/>
    <property type="match status" value="1"/>
</dbReference>